<feature type="transmembrane region" description="Helical" evidence="12">
    <location>
        <begin position="15"/>
        <end position="41"/>
    </location>
</feature>
<dbReference type="GO" id="GO:0043560">
    <property type="term" value="F:insulin receptor substrate binding"/>
    <property type="evidence" value="ECO:0007669"/>
    <property type="project" value="TreeGrafter"/>
</dbReference>
<feature type="domain" description="Protein kinase" evidence="13">
    <location>
        <begin position="115"/>
        <end position="388"/>
    </location>
</feature>
<dbReference type="InterPro" id="IPR001245">
    <property type="entry name" value="Ser-Thr/Tyr_kinase_cat_dom"/>
</dbReference>
<keyword evidence="8" id="KW-0067">ATP-binding</keyword>
<dbReference type="Gene3D" id="1.10.510.10">
    <property type="entry name" value="Transferase(Phosphotransferase) domain 1"/>
    <property type="match status" value="1"/>
</dbReference>
<proteinExistence type="predicted"/>
<evidence type="ECO:0000256" key="4">
    <source>
        <dbReference type="ARBA" id="ARBA00022729"/>
    </source>
</evidence>
<keyword evidence="6" id="KW-0547">Nucleotide-binding</keyword>
<evidence type="ECO:0000256" key="1">
    <source>
        <dbReference type="ARBA" id="ARBA00004479"/>
    </source>
</evidence>
<dbReference type="SMART" id="SM00219">
    <property type="entry name" value="TyrKc"/>
    <property type="match status" value="1"/>
</dbReference>
<dbReference type="EMBL" id="GECZ01018161">
    <property type="protein sequence ID" value="JAS51608.1"/>
    <property type="molecule type" value="Transcribed_RNA"/>
</dbReference>
<dbReference type="InterPro" id="IPR011009">
    <property type="entry name" value="Kinase-like_dom_sf"/>
</dbReference>
<dbReference type="GO" id="GO:0030424">
    <property type="term" value="C:axon"/>
    <property type="evidence" value="ECO:0007669"/>
    <property type="project" value="TreeGrafter"/>
</dbReference>
<evidence type="ECO:0000256" key="9">
    <source>
        <dbReference type="ARBA" id="ARBA00022989"/>
    </source>
</evidence>
<evidence type="ECO:0000256" key="5">
    <source>
        <dbReference type="ARBA" id="ARBA00022737"/>
    </source>
</evidence>
<dbReference type="PROSITE" id="PS00109">
    <property type="entry name" value="PROTEIN_KINASE_TYR"/>
    <property type="match status" value="1"/>
</dbReference>
<dbReference type="GO" id="GO:0005009">
    <property type="term" value="F:insulin receptor activity"/>
    <property type="evidence" value="ECO:0007669"/>
    <property type="project" value="TreeGrafter"/>
</dbReference>
<evidence type="ECO:0000256" key="3">
    <source>
        <dbReference type="ARBA" id="ARBA00022692"/>
    </source>
</evidence>
<dbReference type="PROSITE" id="PS50011">
    <property type="entry name" value="PROTEIN_KINASE_DOM"/>
    <property type="match status" value="1"/>
</dbReference>
<dbReference type="GO" id="GO:0042593">
    <property type="term" value="P:glucose homeostasis"/>
    <property type="evidence" value="ECO:0007669"/>
    <property type="project" value="TreeGrafter"/>
</dbReference>
<evidence type="ECO:0000256" key="10">
    <source>
        <dbReference type="ARBA" id="ARBA00023136"/>
    </source>
</evidence>
<dbReference type="PANTHER" id="PTHR24416">
    <property type="entry name" value="TYROSINE-PROTEIN KINASE RECEPTOR"/>
    <property type="match status" value="1"/>
</dbReference>
<protein>
    <recommendedName>
        <fullName evidence="13">Protein kinase domain-containing protein</fullName>
    </recommendedName>
</protein>
<dbReference type="GO" id="GO:0005524">
    <property type="term" value="F:ATP binding"/>
    <property type="evidence" value="ECO:0007669"/>
    <property type="project" value="UniProtKB-KW"/>
</dbReference>
<dbReference type="PRINTS" id="PR00109">
    <property type="entry name" value="TYRKINASE"/>
</dbReference>
<accession>A0A1B6FN21</accession>
<keyword evidence="5" id="KW-0677">Repeat</keyword>
<evidence type="ECO:0000256" key="8">
    <source>
        <dbReference type="ARBA" id="ARBA00022840"/>
    </source>
</evidence>
<evidence type="ECO:0000256" key="12">
    <source>
        <dbReference type="SAM" id="Phobius"/>
    </source>
</evidence>
<dbReference type="InterPro" id="IPR000719">
    <property type="entry name" value="Prot_kinase_dom"/>
</dbReference>
<comment type="subcellular location">
    <subcellularLocation>
        <location evidence="1">Membrane</location>
        <topology evidence="1">Single-pass type I membrane protein</topology>
    </subcellularLocation>
</comment>
<dbReference type="InterPro" id="IPR050122">
    <property type="entry name" value="RTK"/>
</dbReference>
<organism evidence="14">
    <name type="scientific">Cuerna arida</name>
    <dbReference type="NCBI Taxonomy" id="1464854"/>
    <lineage>
        <taxon>Eukaryota</taxon>
        <taxon>Metazoa</taxon>
        <taxon>Ecdysozoa</taxon>
        <taxon>Arthropoda</taxon>
        <taxon>Hexapoda</taxon>
        <taxon>Insecta</taxon>
        <taxon>Pterygota</taxon>
        <taxon>Neoptera</taxon>
        <taxon>Paraneoptera</taxon>
        <taxon>Hemiptera</taxon>
        <taxon>Auchenorrhyncha</taxon>
        <taxon>Membracoidea</taxon>
        <taxon>Cicadellidae</taxon>
        <taxon>Cicadellinae</taxon>
        <taxon>Proconiini</taxon>
        <taxon>Cuerna</taxon>
    </lineage>
</organism>
<dbReference type="InterPro" id="IPR008266">
    <property type="entry name" value="Tyr_kinase_AS"/>
</dbReference>
<dbReference type="GO" id="GO:0051897">
    <property type="term" value="P:positive regulation of phosphatidylinositol 3-kinase/protein kinase B signal transduction"/>
    <property type="evidence" value="ECO:0007669"/>
    <property type="project" value="TreeGrafter"/>
</dbReference>
<name>A0A1B6FN21_9HEMI</name>
<dbReference type="Pfam" id="PF07714">
    <property type="entry name" value="PK_Tyr_Ser-Thr"/>
    <property type="match status" value="1"/>
</dbReference>
<gene>
    <name evidence="14" type="ORF">g.29484</name>
</gene>
<keyword evidence="7" id="KW-0418">Kinase</keyword>
<evidence type="ECO:0000256" key="6">
    <source>
        <dbReference type="ARBA" id="ARBA00022741"/>
    </source>
</evidence>
<keyword evidence="2" id="KW-0808">Transferase</keyword>
<dbReference type="SUPFAM" id="SSF56112">
    <property type="entry name" value="Protein kinase-like (PK-like)"/>
    <property type="match status" value="1"/>
</dbReference>
<evidence type="ECO:0000256" key="7">
    <source>
        <dbReference type="ARBA" id="ARBA00022777"/>
    </source>
</evidence>
<dbReference type="PANTHER" id="PTHR24416:SF525">
    <property type="entry name" value="INSULIN-LIKE RECEPTOR"/>
    <property type="match status" value="1"/>
</dbReference>
<evidence type="ECO:0000256" key="11">
    <source>
        <dbReference type="ARBA" id="ARBA00023137"/>
    </source>
</evidence>
<sequence length="404" mass="46624">MESSYFQKEPAFQKLFSYFGIHTIIIICMVLFVVVAAILWYNNKTSVSDLSLRKKLLSDAKLILSAVLRTHEATDNQLKRINNSETGDDVHKIQGSSNHRQQVPVDPWEIPREKIELGKKLAKGYFGKVYQGVLYNMKGHEKMICAIKTVQKNKSDLDRKSFLEEAEIMKRFKAHHVVELLGVVTKDEPTLIVMELMSKGDLKSYLLARRLYAVEDPKIQSVTLREQLQMLIEVADGMAYLSANKFVHRDLAARNCMVAWDNTVKIGDFGMTRDIKKSDYYRIGNNRPLPISWMAPESLKDGVFTSRSDVWSYGVVGWEISALGDHPYKELSLDQVKKNVIAGHVLLMPPENCPDILYNMMKRCWNYEPQMRPTFLQLVKEILELPNFTTNEKFPMVSFYHNRY</sequence>
<dbReference type="GO" id="GO:0043410">
    <property type="term" value="P:positive regulation of MAPK cascade"/>
    <property type="evidence" value="ECO:0007669"/>
    <property type="project" value="TreeGrafter"/>
</dbReference>
<dbReference type="InterPro" id="IPR020635">
    <property type="entry name" value="Tyr_kinase_cat_dom"/>
</dbReference>
<dbReference type="AlphaFoldDB" id="A0A1B6FN21"/>
<reference evidence="14" key="1">
    <citation type="submission" date="2015-11" db="EMBL/GenBank/DDBJ databases">
        <title>De novo transcriptome assembly of four potential Pierce s Disease insect vectors from Arizona vineyards.</title>
        <authorList>
            <person name="Tassone E.E."/>
        </authorList>
    </citation>
    <scope>NUCLEOTIDE SEQUENCE</scope>
</reference>
<keyword evidence="10 12" id="KW-0472">Membrane</keyword>
<dbReference type="Gene3D" id="3.30.200.20">
    <property type="entry name" value="Phosphorylase Kinase, domain 1"/>
    <property type="match status" value="1"/>
</dbReference>
<dbReference type="GO" id="GO:0005899">
    <property type="term" value="C:insulin receptor complex"/>
    <property type="evidence" value="ECO:0007669"/>
    <property type="project" value="TreeGrafter"/>
</dbReference>
<evidence type="ECO:0000259" key="13">
    <source>
        <dbReference type="PROSITE" id="PS50011"/>
    </source>
</evidence>
<keyword evidence="9 12" id="KW-1133">Transmembrane helix</keyword>
<keyword evidence="11" id="KW-0829">Tyrosine-protein kinase</keyword>
<keyword evidence="3 12" id="KW-0812">Transmembrane</keyword>
<keyword evidence="4" id="KW-0732">Signal</keyword>
<evidence type="ECO:0000313" key="14">
    <source>
        <dbReference type="EMBL" id="JAS51608.1"/>
    </source>
</evidence>
<dbReference type="FunFam" id="1.10.510.10:FF:000554">
    <property type="entry name" value="Predicted protein"/>
    <property type="match status" value="1"/>
</dbReference>
<evidence type="ECO:0000256" key="2">
    <source>
        <dbReference type="ARBA" id="ARBA00022679"/>
    </source>
</evidence>